<proteinExistence type="predicted"/>
<keyword evidence="1" id="KW-0413">Isomerase</keyword>
<organism evidence="1 2">
    <name type="scientific">Roseovarius spongiae</name>
    <dbReference type="NCBI Taxonomy" id="2320272"/>
    <lineage>
        <taxon>Bacteria</taxon>
        <taxon>Pseudomonadati</taxon>
        <taxon>Pseudomonadota</taxon>
        <taxon>Alphaproteobacteria</taxon>
        <taxon>Rhodobacterales</taxon>
        <taxon>Roseobacteraceae</taxon>
        <taxon>Roseovarius</taxon>
    </lineage>
</organism>
<comment type="caution">
    <text evidence="1">The sequence shown here is derived from an EMBL/GenBank/DDBJ whole genome shotgun (WGS) entry which is preliminary data.</text>
</comment>
<dbReference type="PANTHER" id="PTHR37950:SF1">
    <property type="entry name" value="4-HYDROXYPHENYLACETATE CATABOLISM PROTEIN"/>
    <property type="match status" value="1"/>
</dbReference>
<dbReference type="PANTHER" id="PTHR37950">
    <property type="entry name" value="4-HYDROXYPHENYLACETATE CATABOLISM PROTEIN"/>
    <property type="match status" value="1"/>
</dbReference>
<dbReference type="Gene3D" id="3.30.429.10">
    <property type="entry name" value="Macrophage Migration Inhibitory Factor"/>
    <property type="match status" value="1"/>
</dbReference>
<dbReference type="EMBL" id="RAPE01000003">
    <property type="protein sequence ID" value="RKF14108.1"/>
    <property type="molecule type" value="Genomic_DNA"/>
</dbReference>
<evidence type="ECO:0000313" key="2">
    <source>
        <dbReference type="Proteomes" id="UP000281128"/>
    </source>
</evidence>
<evidence type="ECO:0000313" key="1">
    <source>
        <dbReference type="EMBL" id="RKF14108.1"/>
    </source>
</evidence>
<accession>A0A3A8B8T0</accession>
<reference evidence="1 2" key="1">
    <citation type="submission" date="2018-09" db="EMBL/GenBank/DDBJ databases">
        <title>Roseovarius spongiae sp. nov., isolated from a marine sponge.</title>
        <authorList>
            <person name="Zhuang L."/>
            <person name="Luo L."/>
        </authorList>
    </citation>
    <scope>NUCLEOTIDE SEQUENCE [LARGE SCALE GENOMIC DNA]</scope>
    <source>
        <strain evidence="1 2">HN-E21</strain>
    </source>
</reference>
<dbReference type="InterPro" id="IPR014347">
    <property type="entry name" value="Tautomerase/MIF_sf"/>
</dbReference>
<sequence length="113" mass="11832">MPHVIIEHSADVAQEVDLAALCDAVFDALTAHPEVPDPAALKVRTIACAAHRGGTTPDSFAHATLLLLPGRDAETKADMTQTILDALAAILPRTGSLSVNLADLDPAYVKRAL</sequence>
<name>A0A3A8B8T0_9RHOB</name>
<dbReference type="InterPro" id="IPR004220">
    <property type="entry name" value="5-COMe_2-OHmuconate_Isoase"/>
</dbReference>
<dbReference type="GO" id="GO:0008704">
    <property type="term" value="F:5-carboxymethyl-2-hydroxymuconate delta-isomerase activity"/>
    <property type="evidence" value="ECO:0007669"/>
    <property type="project" value="InterPro"/>
</dbReference>
<dbReference type="AlphaFoldDB" id="A0A3A8B8T0"/>
<dbReference type="Pfam" id="PF02962">
    <property type="entry name" value="CHMI"/>
    <property type="match status" value="1"/>
</dbReference>
<keyword evidence="2" id="KW-1185">Reference proteome</keyword>
<dbReference type="RefSeq" id="WP_121167631.1">
    <property type="nucleotide sequence ID" value="NZ_RAPE01000003.1"/>
</dbReference>
<protein>
    <submittedName>
        <fullName evidence="1">5-carboxymethyl-2-hydroxymuconate isomerase</fullName>
    </submittedName>
</protein>
<gene>
    <name evidence="1" type="ORF">D6850_13145</name>
</gene>
<dbReference type="Proteomes" id="UP000281128">
    <property type="component" value="Unassembled WGS sequence"/>
</dbReference>
<dbReference type="OrthoDB" id="9814215at2"/>
<dbReference type="SUPFAM" id="SSF55331">
    <property type="entry name" value="Tautomerase/MIF"/>
    <property type="match status" value="1"/>
</dbReference>